<dbReference type="SMART" id="SM00101">
    <property type="entry name" value="14_3_3"/>
    <property type="match status" value="1"/>
</dbReference>
<evidence type="ECO:0000313" key="4">
    <source>
        <dbReference type="Proteomes" id="UP000009027"/>
    </source>
</evidence>
<proteinExistence type="inferred from homology"/>
<comment type="similarity">
    <text evidence="1">Belongs to the 14-3-3 family.</text>
</comment>
<accession>F9WVS3</accession>
<dbReference type="OMA" id="CNDVLXT"/>
<dbReference type="Proteomes" id="UP000009027">
    <property type="component" value="Unassembled WGS sequence"/>
</dbReference>
<dbReference type="PRINTS" id="PR00305">
    <property type="entry name" value="1433ZETA"/>
</dbReference>
<dbReference type="AlphaFoldDB" id="F9WVS3"/>
<dbReference type="Pfam" id="PF00244">
    <property type="entry name" value="14-3-3"/>
    <property type="match status" value="1"/>
</dbReference>
<protein>
    <recommendedName>
        <fullName evidence="2">14-3-3 domain-containing protein</fullName>
    </recommendedName>
</protein>
<dbReference type="SUPFAM" id="SSF48445">
    <property type="entry name" value="14-3-3 protein"/>
    <property type="match status" value="1"/>
</dbReference>
<organism evidence="3 4">
    <name type="scientific">Trypanosoma vivax (strain Y486)</name>
    <dbReference type="NCBI Taxonomy" id="1055687"/>
    <lineage>
        <taxon>Eukaryota</taxon>
        <taxon>Discoba</taxon>
        <taxon>Euglenozoa</taxon>
        <taxon>Kinetoplastea</taxon>
        <taxon>Metakinetoplastina</taxon>
        <taxon>Trypanosomatida</taxon>
        <taxon>Trypanosomatidae</taxon>
        <taxon>Trypanosoma</taxon>
        <taxon>Duttonella</taxon>
    </lineage>
</organism>
<dbReference type="VEuPathDB" id="TriTrypDB:TvY486_0004050"/>
<dbReference type="PANTHER" id="PTHR18860">
    <property type="entry name" value="14-3-3 PROTEIN"/>
    <property type="match status" value="1"/>
</dbReference>
<sequence>MPECVKWYNSALLNEVVPRKDLSEFALPDAAKELVFMAKLTEEAEHYDEMVQCMRKLVKMNSELDTEEPNLLFMAYKNVIGSRRNAWRIITSIESRESAKEKSENMPFIASLRCEFETELAAVCEDLLGLLDTYLIPASQGGETKVFYLKIKGDYHHYYAEIVPEAGQRQAALDAYDKATEVANTSLAPTHPIRLGLALNFSVFYYEIMREHERGFQLARQTYDEAVTEMETLDDESYRESNLILRLLRDNLNLWTDE</sequence>
<feature type="domain" description="14-3-3" evidence="2">
    <location>
        <begin position="31"/>
        <end position="258"/>
    </location>
</feature>
<dbReference type="Gene3D" id="1.20.190.20">
    <property type="entry name" value="14-3-3 domain"/>
    <property type="match status" value="1"/>
</dbReference>
<gene>
    <name evidence="3" type="ORF">TvY486_0004050</name>
</gene>
<evidence type="ECO:0000256" key="1">
    <source>
        <dbReference type="ARBA" id="ARBA00006141"/>
    </source>
</evidence>
<name>F9WVS3_TRYVY</name>
<reference evidence="3 4" key="1">
    <citation type="journal article" date="2012" name="Proc. Natl. Acad. Sci. U.S.A.">
        <title>Antigenic diversity is generated by distinct evolutionary mechanisms in African trypanosome species.</title>
        <authorList>
            <person name="Jackson A.P."/>
            <person name="Berry A."/>
            <person name="Aslett M."/>
            <person name="Allison H.C."/>
            <person name="Burton P."/>
            <person name="Vavrova-Anderson J."/>
            <person name="Brown R."/>
            <person name="Browne H."/>
            <person name="Corton N."/>
            <person name="Hauser H."/>
            <person name="Gamble J."/>
            <person name="Gilderthorp R."/>
            <person name="Marcello L."/>
            <person name="McQuillan J."/>
            <person name="Otto T.D."/>
            <person name="Quail M.A."/>
            <person name="Sanders M.J."/>
            <person name="van Tonder A."/>
            <person name="Ginger M.L."/>
            <person name="Field M.C."/>
            <person name="Barry J.D."/>
            <person name="Hertz-Fowler C."/>
            <person name="Berriman M."/>
        </authorList>
    </citation>
    <scope>NUCLEOTIDE SEQUENCE</scope>
    <source>
        <strain evidence="3 4">Y486</strain>
    </source>
</reference>
<dbReference type="InterPro" id="IPR023410">
    <property type="entry name" value="14-3-3_domain"/>
</dbReference>
<dbReference type="EMBL" id="CAEX01008127">
    <property type="protein sequence ID" value="CCD21683.1"/>
    <property type="molecule type" value="Genomic_DNA"/>
</dbReference>
<dbReference type="InterPro" id="IPR036815">
    <property type="entry name" value="14-3-3_dom_sf"/>
</dbReference>
<evidence type="ECO:0000259" key="2">
    <source>
        <dbReference type="SMART" id="SM00101"/>
    </source>
</evidence>
<keyword evidence="4" id="KW-1185">Reference proteome</keyword>
<dbReference type="PIRSF" id="PIRSF000868">
    <property type="entry name" value="14-3-3"/>
    <property type="match status" value="1"/>
</dbReference>
<dbReference type="InterPro" id="IPR000308">
    <property type="entry name" value="14-3-3"/>
</dbReference>
<evidence type="ECO:0000313" key="3">
    <source>
        <dbReference type="EMBL" id="CCD21683.1"/>
    </source>
</evidence>
<dbReference type="CDD" id="cd08774">
    <property type="entry name" value="14-3-3"/>
    <property type="match status" value="1"/>
</dbReference>